<reference evidence="2" key="2">
    <citation type="submission" date="2023-02" db="EMBL/GenBank/DDBJ databases">
        <authorList>
            <person name="Swenson N.G."/>
            <person name="Wegrzyn J.L."/>
            <person name="Mcevoy S.L."/>
        </authorList>
    </citation>
    <scope>NUCLEOTIDE SEQUENCE</scope>
    <source>
        <strain evidence="2">91603</strain>
        <tissue evidence="2">Leaf</tissue>
    </source>
</reference>
<feature type="compositionally biased region" description="Basic and acidic residues" evidence="1">
    <location>
        <begin position="354"/>
        <end position="378"/>
    </location>
</feature>
<dbReference type="AlphaFoldDB" id="A0AAD5I7H0"/>
<accession>A0AAD5I7H0</accession>
<dbReference type="EMBL" id="JAJSOW010000108">
    <property type="protein sequence ID" value="KAI9154357.1"/>
    <property type="molecule type" value="Genomic_DNA"/>
</dbReference>
<dbReference type="Proteomes" id="UP001064489">
    <property type="component" value="Chromosome 11"/>
</dbReference>
<sequence length="400" mass="44648">MDAENIARLCGGLSIKEKEKLVSRLDSKLKDGGEHRLALCLVGKVREIDIETTSDGSGRFLRVRVTVQANEPLQRSIRVDLFGTGKVTTILLRYERLLNYCFKCSRLGNMMEECTDEEFKEEMLSEANRRRTYEDWRGKGKMATEDGSDDWNKVVGRVCGEQEMKGVSESSGKGTGFDKEGYKELGEMGISDRGMVAVLTEGAQMDEIGEFRALDFIGPSGSTHKQTVAEAGMDKGPPNPTIQAQYGLVSGFEFGNKRNKGSGPPVVKANIATQGIIGNKKMGKWKRIGKEDIRESRQEILGKKLGKRNSGDLIERSVLECKKVRILPISLYNKEEEVENSRYQNLEEKIEVDEEVHKVSESEDSYRVSDVTPERVSTEAKQGSNSEISTGQPHLAHRNQ</sequence>
<evidence type="ECO:0000313" key="3">
    <source>
        <dbReference type="Proteomes" id="UP001064489"/>
    </source>
</evidence>
<feature type="compositionally biased region" description="Polar residues" evidence="1">
    <location>
        <begin position="379"/>
        <end position="392"/>
    </location>
</feature>
<evidence type="ECO:0000256" key="1">
    <source>
        <dbReference type="SAM" id="MobiDB-lite"/>
    </source>
</evidence>
<dbReference type="PANTHER" id="PTHR31286:SF167">
    <property type="entry name" value="OS09G0268800 PROTEIN"/>
    <property type="match status" value="1"/>
</dbReference>
<dbReference type="PANTHER" id="PTHR31286">
    <property type="entry name" value="GLYCINE-RICH CELL WALL STRUCTURAL PROTEIN 1.8-LIKE"/>
    <property type="match status" value="1"/>
</dbReference>
<dbReference type="InterPro" id="IPR040256">
    <property type="entry name" value="At4g02000-like"/>
</dbReference>
<gene>
    <name evidence="2" type="ORF">LWI28_024969</name>
</gene>
<comment type="caution">
    <text evidence="2">The sequence shown here is derived from an EMBL/GenBank/DDBJ whole genome shotgun (WGS) entry which is preliminary data.</text>
</comment>
<name>A0AAD5I7H0_ACENE</name>
<evidence type="ECO:0008006" key="4">
    <source>
        <dbReference type="Google" id="ProtNLM"/>
    </source>
</evidence>
<evidence type="ECO:0000313" key="2">
    <source>
        <dbReference type="EMBL" id="KAI9154357.1"/>
    </source>
</evidence>
<reference evidence="2" key="1">
    <citation type="journal article" date="2022" name="Plant J.">
        <title>Strategies of tolerance reflected in two North American maple genomes.</title>
        <authorList>
            <person name="McEvoy S.L."/>
            <person name="Sezen U.U."/>
            <person name="Trouern-Trend A."/>
            <person name="McMahon S.M."/>
            <person name="Schaberg P.G."/>
            <person name="Yang J."/>
            <person name="Wegrzyn J.L."/>
            <person name="Swenson N.G."/>
        </authorList>
    </citation>
    <scope>NUCLEOTIDE SEQUENCE</scope>
    <source>
        <strain evidence="2">91603</strain>
    </source>
</reference>
<protein>
    <recommendedName>
        <fullName evidence="4">Zinc knuckle CX2CX4HX4C domain-containing protein</fullName>
    </recommendedName>
</protein>
<keyword evidence="3" id="KW-1185">Reference proteome</keyword>
<organism evidence="2 3">
    <name type="scientific">Acer negundo</name>
    <name type="common">Box elder</name>
    <dbReference type="NCBI Taxonomy" id="4023"/>
    <lineage>
        <taxon>Eukaryota</taxon>
        <taxon>Viridiplantae</taxon>
        <taxon>Streptophyta</taxon>
        <taxon>Embryophyta</taxon>
        <taxon>Tracheophyta</taxon>
        <taxon>Spermatophyta</taxon>
        <taxon>Magnoliopsida</taxon>
        <taxon>eudicotyledons</taxon>
        <taxon>Gunneridae</taxon>
        <taxon>Pentapetalae</taxon>
        <taxon>rosids</taxon>
        <taxon>malvids</taxon>
        <taxon>Sapindales</taxon>
        <taxon>Sapindaceae</taxon>
        <taxon>Hippocastanoideae</taxon>
        <taxon>Acereae</taxon>
        <taxon>Acer</taxon>
    </lineage>
</organism>
<proteinExistence type="predicted"/>
<feature type="region of interest" description="Disordered" evidence="1">
    <location>
        <begin position="354"/>
        <end position="400"/>
    </location>
</feature>